<sequence length="363" mass="42935">MKPNKSNFLMTFDSYNGGFDKEQTTYLPVLIGDKVVKYENELATSLLDLLNNYDKILKTLDKYLKKCIEQKTNEYSELIKTFGNLKKEILKQSNNLYILIYFIDILIFDILEIQNGNLYIEDEIYLYCANYIFSLKEELANSRDFALSTFFRTYNITGEQLQYTGDMEKDFYASAYETFTATQLSLPSVDIKFDNVEYNSNSKEKMEPYSFTYSIFSIADLVNVTLYHLKKNERAILCCANCKKYFVPTAHINIVEKEDSDKLEKKLIKERNTRVTCSNDCLNARRKEKTKQNLYGYKKEKKNLRDSLRNMDKRHNTHLLEEFDLKFNKKETELLNKYGSDNFEIIEEKLLQYILSIKDDRKK</sequence>
<evidence type="ECO:0000313" key="2">
    <source>
        <dbReference type="Proteomes" id="UP000824093"/>
    </source>
</evidence>
<gene>
    <name evidence="1" type="ORF">IAB70_00175</name>
</gene>
<reference evidence="1" key="1">
    <citation type="submission" date="2020-10" db="EMBL/GenBank/DDBJ databases">
        <authorList>
            <person name="Gilroy R."/>
        </authorList>
    </citation>
    <scope>NUCLEOTIDE SEQUENCE</scope>
    <source>
        <strain evidence="1">CHK195-15760</strain>
    </source>
</reference>
<comment type="caution">
    <text evidence="1">The sequence shown here is derived from an EMBL/GenBank/DDBJ whole genome shotgun (WGS) entry which is preliminary data.</text>
</comment>
<evidence type="ECO:0000313" key="1">
    <source>
        <dbReference type="EMBL" id="HIU51040.1"/>
    </source>
</evidence>
<dbReference type="AlphaFoldDB" id="A0A9D1LZF9"/>
<protein>
    <submittedName>
        <fullName evidence="1">Uncharacterized protein</fullName>
    </submittedName>
</protein>
<dbReference type="Proteomes" id="UP000824093">
    <property type="component" value="Unassembled WGS sequence"/>
</dbReference>
<name>A0A9D1LZF9_9FIRM</name>
<dbReference type="EMBL" id="DVNH01000003">
    <property type="protein sequence ID" value="HIU51040.1"/>
    <property type="molecule type" value="Genomic_DNA"/>
</dbReference>
<reference evidence="1" key="2">
    <citation type="journal article" date="2021" name="PeerJ">
        <title>Extensive microbial diversity within the chicken gut microbiome revealed by metagenomics and culture.</title>
        <authorList>
            <person name="Gilroy R."/>
            <person name="Ravi A."/>
            <person name="Getino M."/>
            <person name="Pursley I."/>
            <person name="Horton D.L."/>
            <person name="Alikhan N.F."/>
            <person name="Baker D."/>
            <person name="Gharbi K."/>
            <person name="Hall N."/>
            <person name="Watson M."/>
            <person name="Adriaenssens E.M."/>
            <person name="Foster-Nyarko E."/>
            <person name="Jarju S."/>
            <person name="Secka A."/>
            <person name="Antonio M."/>
            <person name="Oren A."/>
            <person name="Chaudhuri R.R."/>
            <person name="La Ragione R."/>
            <person name="Hildebrand F."/>
            <person name="Pallen M.J."/>
        </authorList>
    </citation>
    <scope>NUCLEOTIDE SEQUENCE</scope>
    <source>
        <strain evidence="1">CHK195-15760</strain>
    </source>
</reference>
<proteinExistence type="predicted"/>
<accession>A0A9D1LZF9</accession>
<organism evidence="1 2">
    <name type="scientific">Candidatus Merdicola faecigallinarum</name>
    <dbReference type="NCBI Taxonomy" id="2840862"/>
    <lineage>
        <taxon>Bacteria</taxon>
        <taxon>Bacillati</taxon>
        <taxon>Bacillota</taxon>
        <taxon>Clostridia</taxon>
        <taxon>Candidatus Merdicola</taxon>
    </lineage>
</organism>